<dbReference type="InParanoid" id="A0A409XUN4"/>
<dbReference type="PANTHER" id="PTHR12109">
    <property type="entry name" value="RING FINGER PROTEIN 141-RELATED"/>
    <property type="match status" value="1"/>
</dbReference>
<feature type="region of interest" description="Disordered" evidence="6">
    <location>
        <begin position="1"/>
        <end position="117"/>
    </location>
</feature>
<evidence type="ECO:0000256" key="5">
    <source>
        <dbReference type="SAM" id="Coils"/>
    </source>
</evidence>
<dbReference type="PROSITE" id="PS50089">
    <property type="entry name" value="ZF_RING_2"/>
    <property type="match status" value="1"/>
</dbReference>
<evidence type="ECO:0000256" key="1">
    <source>
        <dbReference type="ARBA" id="ARBA00022723"/>
    </source>
</evidence>
<feature type="domain" description="RING-type" evidence="7">
    <location>
        <begin position="246"/>
        <end position="309"/>
    </location>
</feature>
<feature type="compositionally biased region" description="Polar residues" evidence="6">
    <location>
        <begin position="8"/>
        <end position="22"/>
    </location>
</feature>
<dbReference type="Proteomes" id="UP000283269">
    <property type="component" value="Unassembled WGS sequence"/>
</dbReference>
<feature type="compositionally biased region" description="Acidic residues" evidence="6">
    <location>
        <begin position="414"/>
        <end position="437"/>
    </location>
</feature>
<gene>
    <name evidence="8" type="ORF">CVT25_002529</name>
</gene>
<dbReference type="OrthoDB" id="6105938at2759"/>
<protein>
    <recommendedName>
        <fullName evidence="7">RING-type domain-containing protein</fullName>
    </recommendedName>
</protein>
<dbReference type="InterPro" id="IPR001841">
    <property type="entry name" value="Znf_RING"/>
</dbReference>
<comment type="caution">
    <text evidence="8">The sequence shown here is derived from an EMBL/GenBank/DDBJ whole genome shotgun (WGS) entry which is preliminary data.</text>
</comment>
<name>A0A409XUN4_PSICY</name>
<evidence type="ECO:0000313" key="8">
    <source>
        <dbReference type="EMBL" id="PPQ94438.1"/>
    </source>
</evidence>
<dbReference type="EMBL" id="NHYD01000343">
    <property type="protein sequence ID" value="PPQ94438.1"/>
    <property type="molecule type" value="Genomic_DNA"/>
</dbReference>
<dbReference type="Gene3D" id="3.30.40.10">
    <property type="entry name" value="Zinc/RING finger domain, C3HC4 (zinc finger)"/>
    <property type="match status" value="1"/>
</dbReference>
<evidence type="ECO:0000256" key="4">
    <source>
        <dbReference type="PROSITE-ProRule" id="PRU00175"/>
    </source>
</evidence>
<proteinExistence type="predicted"/>
<organism evidence="8 9">
    <name type="scientific">Psilocybe cyanescens</name>
    <dbReference type="NCBI Taxonomy" id="93625"/>
    <lineage>
        <taxon>Eukaryota</taxon>
        <taxon>Fungi</taxon>
        <taxon>Dikarya</taxon>
        <taxon>Basidiomycota</taxon>
        <taxon>Agaricomycotina</taxon>
        <taxon>Agaricomycetes</taxon>
        <taxon>Agaricomycetidae</taxon>
        <taxon>Agaricales</taxon>
        <taxon>Agaricineae</taxon>
        <taxon>Strophariaceae</taxon>
        <taxon>Psilocybe</taxon>
    </lineage>
</organism>
<dbReference type="InterPro" id="IPR018957">
    <property type="entry name" value="Znf_C3HC4_RING-type"/>
</dbReference>
<feature type="region of interest" description="Disordered" evidence="6">
    <location>
        <begin position="410"/>
        <end position="437"/>
    </location>
</feature>
<accession>A0A409XUN4</accession>
<keyword evidence="2 4" id="KW-0863">Zinc-finger</keyword>
<dbReference type="InterPro" id="IPR017907">
    <property type="entry name" value="Znf_RING_CS"/>
</dbReference>
<keyword evidence="9" id="KW-1185">Reference proteome</keyword>
<dbReference type="InterPro" id="IPR058504">
    <property type="entry name" value="DUF8191"/>
</dbReference>
<dbReference type="Pfam" id="PF26609">
    <property type="entry name" value="DUF8191"/>
    <property type="match status" value="1"/>
</dbReference>
<dbReference type="AlphaFoldDB" id="A0A409XUN4"/>
<evidence type="ECO:0000256" key="6">
    <source>
        <dbReference type="SAM" id="MobiDB-lite"/>
    </source>
</evidence>
<dbReference type="SUPFAM" id="SSF57850">
    <property type="entry name" value="RING/U-box"/>
    <property type="match status" value="1"/>
</dbReference>
<dbReference type="STRING" id="93625.A0A409XUN4"/>
<dbReference type="PROSITE" id="PS00518">
    <property type="entry name" value="ZF_RING_1"/>
    <property type="match status" value="1"/>
</dbReference>
<evidence type="ECO:0000259" key="7">
    <source>
        <dbReference type="PROSITE" id="PS50089"/>
    </source>
</evidence>
<reference evidence="8 9" key="1">
    <citation type="journal article" date="2018" name="Evol. Lett.">
        <title>Horizontal gene cluster transfer increased hallucinogenic mushroom diversity.</title>
        <authorList>
            <person name="Reynolds H.T."/>
            <person name="Vijayakumar V."/>
            <person name="Gluck-Thaler E."/>
            <person name="Korotkin H.B."/>
            <person name="Matheny P.B."/>
            <person name="Slot J.C."/>
        </authorList>
    </citation>
    <scope>NUCLEOTIDE SEQUENCE [LARGE SCALE GENOMIC DNA]</scope>
    <source>
        <strain evidence="8 9">2631</strain>
    </source>
</reference>
<dbReference type="SMART" id="SM00184">
    <property type="entry name" value="RING"/>
    <property type="match status" value="1"/>
</dbReference>
<dbReference type="GO" id="GO:0008270">
    <property type="term" value="F:zinc ion binding"/>
    <property type="evidence" value="ECO:0007669"/>
    <property type="project" value="UniProtKB-KW"/>
</dbReference>
<dbReference type="InterPro" id="IPR013083">
    <property type="entry name" value="Znf_RING/FYVE/PHD"/>
</dbReference>
<dbReference type="InterPro" id="IPR047126">
    <property type="entry name" value="RNF141-like"/>
</dbReference>
<sequence>MSDRDTRQYSLRNASSTRTRSGSEAIRKRVAQLMQATTSGYNDRPTASDRERTYSRRTSSPHRNLSRDGRHKHSTKDKPLPITPGQPRALKRKKSSGLTASSDRLENRVPPAFNVPGPLKQTSVRVFDAMAHPPILDHDLSPSSSQSHKNGRVASKHAIQDTATFVDENKHNKRRPEGYKGSLATAEYDQMKKEIETLKEALQDSKKTSKRNLKIIKDRESELANVKEKHKKSEEILSTIESSVLCQICMDLPDQPFVISPCGHVLCLLCLQEWFRKAPPTSDDMDIDPNELTDPHYILTRSKSCPTCRAAVKRRPVPVFMVKAVASTLKKSKIRPAADAFLSSGANRGRDTEIDDPWKGIFPVSEESESDEHDSADDYVAFDSDFTDRVLNLSYHRLRQLSVGGSIFANIDSSDSEEHDDEESDEEEDQEDGDDSGDEVIYILPRWSPPNVEIHPGDHRLREGGADAFKLLQRGCSLGMIQNFDVSYSHHSGIVVSLHSLDQLYASESEDNSDVGVTYTGGMNRVFLGWNISLPEYDVDGELYLADLLEDIKNSPARWVISSRPGIRDAKDARRLVRLDDLEAFDTTDSEVWVDAEDF</sequence>
<keyword evidence="3" id="KW-0862">Zinc</keyword>
<dbReference type="Pfam" id="PF00097">
    <property type="entry name" value="zf-C3HC4"/>
    <property type="match status" value="1"/>
</dbReference>
<evidence type="ECO:0000313" key="9">
    <source>
        <dbReference type="Proteomes" id="UP000283269"/>
    </source>
</evidence>
<evidence type="ECO:0000256" key="2">
    <source>
        <dbReference type="ARBA" id="ARBA00022771"/>
    </source>
</evidence>
<evidence type="ECO:0000256" key="3">
    <source>
        <dbReference type="ARBA" id="ARBA00022833"/>
    </source>
</evidence>
<keyword evidence="1" id="KW-0479">Metal-binding</keyword>
<feature type="coiled-coil region" evidence="5">
    <location>
        <begin position="181"/>
        <end position="236"/>
    </location>
</feature>
<keyword evidence="5" id="KW-0175">Coiled coil</keyword>